<evidence type="ECO:0000313" key="2">
    <source>
        <dbReference type="Proteomes" id="UP000499080"/>
    </source>
</evidence>
<comment type="caution">
    <text evidence="1">The sequence shown here is derived from an EMBL/GenBank/DDBJ whole genome shotgun (WGS) entry which is preliminary data.</text>
</comment>
<dbReference type="AlphaFoldDB" id="A0A4Y2NLD5"/>
<reference evidence="1 2" key="1">
    <citation type="journal article" date="2019" name="Sci. Rep.">
        <title>Orb-weaving spider Araneus ventricosus genome elucidates the spidroin gene catalogue.</title>
        <authorList>
            <person name="Kono N."/>
            <person name="Nakamura H."/>
            <person name="Ohtoshi R."/>
            <person name="Moran D.A.P."/>
            <person name="Shinohara A."/>
            <person name="Yoshida Y."/>
            <person name="Fujiwara M."/>
            <person name="Mori M."/>
            <person name="Tomita M."/>
            <person name="Arakawa K."/>
        </authorList>
    </citation>
    <scope>NUCLEOTIDE SEQUENCE [LARGE SCALE GENOMIC DNA]</scope>
</reference>
<protein>
    <submittedName>
        <fullName evidence="1">Uncharacterized protein</fullName>
    </submittedName>
</protein>
<proteinExistence type="predicted"/>
<sequence>MGELSLYRLCLLKTAWLLKNNHWNEVFDEDGCRNNPFKAVPSNIINDLLTCVLQLTSSGSLKVTDLYFLLTSGRVEHFKLDDILLTSEEFVSILMSLSVACQNLRFVTLRNVFFSDQYLSLHKTKGYMKKAALECVLSMSPRLESVESCIEFDLKAIRNCERLKVLKLNFVSKTPLYRFLEEEDGTFWPKNSLTILEVFEDVRNHVSPEELMPILKYCPSLKEINTDVCQSLEYLHADELNTGTLDINYSLEKCFLGNIFIQGGYATITGVHIATLTCPNMKDINFLVNDNDVVYAVSNFQSLKSLVIQWESLDGGDFKVGVAAVLNKIGTNLRILHVNNFYDVDFGLIASKCPHLEELKVEFLSEYGECEESRDSFKELKTLYVELMESQQGCSENTLLLLLSNCTELTSLQLRSAAGLTDNVLATILQRNALSKVKDVVIIDSRLSDTGVRNLIMHLNSLEYFHFSSSQILFEEAALIVHEINPFVIMQSDID</sequence>
<dbReference type="SUPFAM" id="SSF52047">
    <property type="entry name" value="RNI-like"/>
    <property type="match status" value="2"/>
</dbReference>
<dbReference type="Gene3D" id="3.80.10.10">
    <property type="entry name" value="Ribonuclease Inhibitor"/>
    <property type="match status" value="1"/>
</dbReference>
<dbReference type="Proteomes" id="UP000499080">
    <property type="component" value="Unassembled WGS sequence"/>
</dbReference>
<keyword evidence="2" id="KW-1185">Reference proteome</keyword>
<dbReference type="EMBL" id="BGPR01009355">
    <property type="protein sequence ID" value="GBN39489.1"/>
    <property type="molecule type" value="Genomic_DNA"/>
</dbReference>
<accession>A0A4Y2NLD5</accession>
<dbReference type="PANTHER" id="PTHR13318">
    <property type="entry name" value="PARTNER OF PAIRED, ISOFORM B-RELATED"/>
    <property type="match status" value="1"/>
</dbReference>
<gene>
    <name evidence="1" type="ORF">AVEN_142062_1</name>
</gene>
<organism evidence="1 2">
    <name type="scientific">Araneus ventricosus</name>
    <name type="common">Orbweaver spider</name>
    <name type="synonym">Epeira ventricosa</name>
    <dbReference type="NCBI Taxonomy" id="182803"/>
    <lineage>
        <taxon>Eukaryota</taxon>
        <taxon>Metazoa</taxon>
        <taxon>Ecdysozoa</taxon>
        <taxon>Arthropoda</taxon>
        <taxon>Chelicerata</taxon>
        <taxon>Arachnida</taxon>
        <taxon>Araneae</taxon>
        <taxon>Araneomorphae</taxon>
        <taxon>Entelegynae</taxon>
        <taxon>Araneoidea</taxon>
        <taxon>Araneidae</taxon>
        <taxon>Araneus</taxon>
    </lineage>
</organism>
<dbReference type="OrthoDB" id="63112at2759"/>
<evidence type="ECO:0000313" key="1">
    <source>
        <dbReference type="EMBL" id="GBN39489.1"/>
    </source>
</evidence>
<dbReference type="GO" id="GO:0019005">
    <property type="term" value="C:SCF ubiquitin ligase complex"/>
    <property type="evidence" value="ECO:0007669"/>
    <property type="project" value="TreeGrafter"/>
</dbReference>
<dbReference type="InterPro" id="IPR032675">
    <property type="entry name" value="LRR_dom_sf"/>
</dbReference>
<dbReference type="GO" id="GO:0031146">
    <property type="term" value="P:SCF-dependent proteasomal ubiquitin-dependent protein catabolic process"/>
    <property type="evidence" value="ECO:0007669"/>
    <property type="project" value="TreeGrafter"/>
</dbReference>
<name>A0A4Y2NLD5_ARAVE</name>